<evidence type="ECO:0000313" key="2">
    <source>
        <dbReference type="EMBL" id="KAD4585750.1"/>
    </source>
</evidence>
<gene>
    <name evidence="2" type="ORF">E3N88_23351</name>
</gene>
<proteinExistence type="predicted"/>
<keyword evidence="3" id="KW-1185">Reference proteome</keyword>
<accession>A0A5N6NER9</accession>
<name>A0A5N6NER9_9ASTR</name>
<dbReference type="EMBL" id="SZYD01000012">
    <property type="protein sequence ID" value="KAD4585750.1"/>
    <property type="molecule type" value="Genomic_DNA"/>
</dbReference>
<feature type="compositionally biased region" description="Polar residues" evidence="1">
    <location>
        <begin position="68"/>
        <end position="79"/>
    </location>
</feature>
<feature type="region of interest" description="Disordered" evidence="1">
    <location>
        <begin position="56"/>
        <end position="92"/>
    </location>
</feature>
<dbReference type="Proteomes" id="UP000326396">
    <property type="component" value="Linkage Group LG2"/>
</dbReference>
<evidence type="ECO:0000313" key="3">
    <source>
        <dbReference type="Proteomes" id="UP000326396"/>
    </source>
</evidence>
<dbReference type="AlphaFoldDB" id="A0A5N6NER9"/>
<protein>
    <submittedName>
        <fullName evidence="2">Uncharacterized protein</fullName>
    </submittedName>
</protein>
<comment type="caution">
    <text evidence="2">The sequence shown here is derived from an EMBL/GenBank/DDBJ whole genome shotgun (WGS) entry which is preliminary data.</text>
</comment>
<evidence type="ECO:0000256" key="1">
    <source>
        <dbReference type="SAM" id="MobiDB-lite"/>
    </source>
</evidence>
<organism evidence="2 3">
    <name type="scientific">Mikania micrantha</name>
    <name type="common">bitter vine</name>
    <dbReference type="NCBI Taxonomy" id="192012"/>
    <lineage>
        <taxon>Eukaryota</taxon>
        <taxon>Viridiplantae</taxon>
        <taxon>Streptophyta</taxon>
        <taxon>Embryophyta</taxon>
        <taxon>Tracheophyta</taxon>
        <taxon>Spermatophyta</taxon>
        <taxon>Magnoliopsida</taxon>
        <taxon>eudicotyledons</taxon>
        <taxon>Gunneridae</taxon>
        <taxon>Pentapetalae</taxon>
        <taxon>asterids</taxon>
        <taxon>campanulids</taxon>
        <taxon>Asterales</taxon>
        <taxon>Asteraceae</taxon>
        <taxon>Asteroideae</taxon>
        <taxon>Heliantheae alliance</taxon>
        <taxon>Eupatorieae</taxon>
        <taxon>Mikania</taxon>
    </lineage>
</organism>
<reference evidence="2 3" key="1">
    <citation type="submission" date="2019-05" db="EMBL/GenBank/DDBJ databases">
        <title>Mikania micrantha, genome provides insights into the molecular mechanism of rapid growth.</title>
        <authorList>
            <person name="Liu B."/>
        </authorList>
    </citation>
    <scope>NUCLEOTIDE SEQUENCE [LARGE SCALE GENOMIC DNA]</scope>
    <source>
        <strain evidence="2">NLD-2019</strain>
        <tissue evidence="2">Leaf</tissue>
    </source>
</reference>
<sequence length="252" mass="28433">MSMNRWVWGSNGDAKRGRKELWVFWWIIVVWEVRKLTKQARKKAGRLGFDSAAWPRVAGSRQEEKEGTQQLPNSGNNHPTGELPPTKQTHLWPPPTLTRHPALFLTNLAAYNTQHTPVYVRSHRMKEMEHQAPSDVSPARSFLRPASRLSPTISSNNNEAWRFGFLTTIGGDWWLGSTKKPCSSLSIICRFRSISPTSVSSSRDMLGSLVVGVYLDEYSGAVVVERLKSLILDLELTDPRLAGVKDNDLVIR</sequence>